<protein>
    <submittedName>
        <fullName evidence="1">ORF1b polyprotein</fullName>
    </submittedName>
</protein>
<name>Q993U5_PRRSV</name>
<sequence length="80" mass="9114">TALKSSCLARTMVKCPPDTKFWRARSSRWMTQLGTNTLGGLNRIQRICMSSPETVRTGRITMMRFVRARKGKFTRPLPPA</sequence>
<proteinExistence type="predicted"/>
<evidence type="ECO:0000313" key="1">
    <source>
        <dbReference type="EMBL" id="AAK20545.1"/>
    </source>
</evidence>
<feature type="non-terminal residue" evidence="1">
    <location>
        <position position="1"/>
    </location>
</feature>
<accession>Q993U5</accession>
<organismHost>
    <name type="scientific">Sus scrofa</name>
    <name type="common">Pig</name>
    <dbReference type="NCBI Taxonomy" id="9823"/>
</organismHost>
<dbReference type="EMBL" id="AF299415">
    <property type="protein sequence ID" value="AAK20545.1"/>
    <property type="molecule type" value="Genomic_RNA"/>
</dbReference>
<reference evidence="1" key="1">
    <citation type="journal article" date="2000" name="J. Virol.">
        <title>Porcine reproductive and respiratory syndrome virus: description of persistence in individual pigs upon experimental infection.</title>
        <authorList>
            <person name="Allende R."/>
            <person name="Laegreid W.W."/>
            <person name="Kutish G.F."/>
            <person name="Galeota J.A."/>
            <person name="Wills R.W."/>
            <person name="Osorio F.A."/>
        </authorList>
    </citation>
    <scope>NUCLEOTIDE SEQUENCE</scope>
    <source>
        <strain evidence="1">16244B</strain>
    </source>
</reference>
<organism evidence="1">
    <name type="scientific">Porcine reproductive and respiratory syndrome virus</name>
    <name type="common">PRRSV</name>
    <dbReference type="NCBI Taxonomy" id="28344"/>
    <lineage>
        <taxon>Viruses</taxon>
        <taxon>Riboviria</taxon>
        <taxon>Orthornavirae</taxon>
        <taxon>Pisuviricota</taxon>
        <taxon>Pisoniviricetes</taxon>
        <taxon>Nidovirales</taxon>
        <taxon>Arnidovirineae</taxon>
        <taxon>Arteriviridae</taxon>
        <taxon>Variarterivirinae</taxon>
        <taxon>Betaarterivirus</taxon>
        <taxon>Ampobartevirus</taxon>
        <taxon>Betaarterivirus americense</taxon>
    </lineage>
</organism>